<gene>
    <name evidence="8" type="ORF">WALSEDRAFT_34109</name>
</gene>
<organism evidence="8 9">
    <name type="scientific">Wallemia mellicola (strain ATCC MYA-4683 / CBS 633.66)</name>
    <name type="common">Wallemia sebi (CBS 633.66)</name>
    <dbReference type="NCBI Taxonomy" id="671144"/>
    <lineage>
        <taxon>Eukaryota</taxon>
        <taxon>Fungi</taxon>
        <taxon>Dikarya</taxon>
        <taxon>Basidiomycota</taxon>
        <taxon>Wallemiomycotina</taxon>
        <taxon>Wallemiomycetes</taxon>
        <taxon>Wallemiales</taxon>
        <taxon>Wallemiaceae</taxon>
        <taxon>Wallemia</taxon>
    </lineage>
</organism>
<dbReference type="STRING" id="671144.I4Y5U3"/>
<evidence type="ECO:0000256" key="3">
    <source>
        <dbReference type="ARBA" id="ARBA00023239"/>
    </source>
</evidence>
<keyword evidence="9" id="KW-1185">Reference proteome</keyword>
<evidence type="ECO:0000256" key="7">
    <source>
        <dbReference type="SAM" id="MobiDB-lite"/>
    </source>
</evidence>
<sequence length="248" mass="28836">MLVDYASSDSDKEEIYVPKLPTIFQPKSPNDNPSEHQGRVRSQPFREGVYYTHVHLSIPLDYKFKKLLEEIYNDFKGKYNNIHPLFNPDEDIDDDDEYFYISLSRPLGLRNFQIKPFNKAIESITNNHKAITVSFSDIDVLFNDNKTRAFIVLPIVAGYQDLNKLLRDIDNGPVRENKQEPYYDPAVLHTSIAWMLTTEEGFSEDDLRETTRAFTEKYTRKLRLLGAFESTKVNVKVSKQVYTHALSN</sequence>
<evidence type="ECO:0000313" key="9">
    <source>
        <dbReference type="Proteomes" id="UP000005242"/>
    </source>
</evidence>
<keyword evidence="3" id="KW-0456">Lyase</keyword>
<dbReference type="GO" id="GO:0000175">
    <property type="term" value="F:3'-5'-RNA exonuclease activity"/>
    <property type="evidence" value="ECO:0007669"/>
    <property type="project" value="TreeGrafter"/>
</dbReference>
<evidence type="ECO:0000256" key="1">
    <source>
        <dbReference type="ARBA" id="ARBA00022722"/>
    </source>
</evidence>
<feature type="region of interest" description="Disordered" evidence="7">
    <location>
        <begin position="22"/>
        <end position="41"/>
    </location>
</feature>
<dbReference type="GeneID" id="18471815"/>
<proteinExistence type="predicted"/>
<dbReference type="Gene3D" id="3.90.1140.10">
    <property type="entry name" value="Cyclic phosphodiesterase"/>
    <property type="match status" value="1"/>
</dbReference>
<evidence type="ECO:0000256" key="2">
    <source>
        <dbReference type="ARBA" id="ARBA00022801"/>
    </source>
</evidence>
<evidence type="ECO:0000256" key="4">
    <source>
        <dbReference type="ARBA" id="ARBA00023242"/>
    </source>
</evidence>
<evidence type="ECO:0000313" key="8">
    <source>
        <dbReference type="EMBL" id="EIM19335.1"/>
    </source>
</evidence>
<dbReference type="AlphaFoldDB" id="I4Y5U3"/>
<evidence type="ECO:0000256" key="5">
    <source>
        <dbReference type="ARBA" id="ARBA00029543"/>
    </source>
</evidence>
<keyword evidence="2" id="KW-0378">Hydrolase</keyword>
<dbReference type="Proteomes" id="UP000005242">
    <property type="component" value="Unassembled WGS sequence"/>
</dbReference>
<dbReference type="PANTHER" id="PTHR13522:SF3">
    <property type="entry name" value="U6 SNRNA PHOSPHODIESTERASE 1"/>
    <property type="match status" value="1"/>
</dbReference>
<accession>I4Y5U3</accession>
<dbReference type="GO" id="GO:0016829">
    <property type="term" value="F:lyase activity"/>
    <property type="evidence" value="ECO:0007669"/>
    <property type="project" value="UniProtKB-KW"/>
</dbReference>
<dbReference type="PANTHER" id="PTHR13522">
    <property type="entry name" value="U6 SNRNA PHOSPHODIESTERASE 1"/>
    <property type="match status" value="1"/>
</dbReference>
<dbReference type="InterPro" id="IPR027521">
    <property type="entry name" value="Usb1"/>
</dbReference>
<dbReference type="KEGG" id="wse:WALSEDRAFT_34109"/>
<dbReference type="GO" id="GO:0005634">
    <property type="term" value="C:nucleus"/>
    <property type="evidence" value="ECO:0007669"/>
    <property type="project" value="TreeGrafter"/>
</dbReference>
<dbReference type="HOGENOM" id="CLU_057212_1_0_1"/>
<dbReference type="OrthoDB" id="49151at2759"/>
<keyword evidence="1" id="KW-0540">Nuclease</keyword>
<reference evidence="8 9" key="1">
    <citation type="journal article" date="2012" name="Fungal Genet. Biol.">
        <title>The genome of the xerotolerant mold Wallemia sebi reveals adaptations to osmotic stress and suggests cryptic sexual reproduction.</title>
        <authorList>
            <person name="Padamsee M."/>
            <person name="Kumar T.K.A."/>
            <person name="Riley R."/>
            <person name="Binder M."/>
            <person name="Boyd A."/>
            <person name="Calvo A.M."/>
            <person name="Furukawa K."/>
            <person name="Hesse C."/>
            <person name="Hohmann S."/>
            <person name="James T.Y."/>
            <person name="LaButti K."/>
            <person name="Lapidus A."/>
            <person name="Lindquist E."/>
            <person name="Lucas S."/>
            <person name="Miller K."/>
            <person name="Shantappa S."/>
            <person name="Grigoriev I.V."/>
            <person name="Hibbett D.S."/>
            <person name="McLaughlin D.J."/>
            <person name="Spatafora J.W."/>
            <person name="Aime M.C."/>
        </authorList>
    </citation>
    <scope>NUCLEOTIDE SEQUENCE [LARGE SCALE GENOMIC DNA]</scope>
    <source>
        <strain evidence="9">ATCC MYA-4683 / CBS 633.66</strain>
    </source>
</reference>
<dbReference type="GO" id="GO:0034477">
    <property type="term" value="P:U6 snRNA 3'-end processing"/>
    <property type="evidence" value="ECO:0007669"/>
    <property type="project" value="InterPro"/>
</dbReference>
<dbReference type="FunCoup" id="I4Y5U3">
    <property type="interactions" value="169"/>
</dbReference>
<dbReference type="EMBL" id="JH668252">
    <property type="protein sequence ID" value="EIM19335.1"/>
    <property type="molecule type" value="Genomic_DNA"/>
</dbReference>
<dbReference type="eggNOG" id="KOG3102">
    <property type="taxonomic scope" value="Eukaryota"/>
</dbReference>
<dbReference type="Pfam" id="PF09749">
    <property type="entry name" value="HVSL"/>
    <property type="match status" value="1"/>
</dbReference>
<protein>
    <recommendedName>
        <fullName evidence="5">U6 snRNA phosphodiesterase 1</fullName>
    </recommendedName>
    <alternativeName>
        <fullName evidence="6">3'-5' RNA exonuclease USB1</fullName>
    </alternativeName>
</protein>
<dbReference type="OMA" id="KTVVLQY"/>
<dbReference type="InParanoid" id="I4Y5U3"/>
<name>I4Y5U3_WALMC</name>
<evidence type="ECO:0000256" key="6">
    <source>
        <dbReference type="ARBA" id="ARBA00030030"/>
    </source>
</evidence>
<dbReference type="RefSeq" id="XP_006960611.1">
    <property type="nucleotide sequence ID" value="XM_006960549.1"/>
</dbReference>
<keyword evidence="4" id="KW-0539">Nucleus</keyword>